<evidence type="ECO:0000256" key="1">
    <source>
        <dbReference type="SAM" id="MobiDB-lite"/>
    </source>
</evidence>
<dbReference type="AlphaFoldDB" id="A0A819GRH3"/>
<protein>
    <submittedName>
        <fullName evidence="2">Uncharacterized protein</fullName>
    </submittedName>
</protein>
<gene>
    <name evidence="2" type="ORF">UXM345_LOCUS9836</name>
</gene>
<accession>A0A819GRH3</accession>
<feature type="non-terminal residue" evidence="2">
    <location>
        <position position="1"/>
    </location>
</feature>
<comment type="caution">
    <text evidence="2">The sequence shown here is derived from an EMBL/GenBank/DDBJ whole genome shotgun (WGS) entry which is preliminary data.</text>
</comment>
<dbReference type="Proteomes" id="UP000663842">
    <property type="component" value="Unassembled WGS sequence"/>
</dbReference>
<evidence type="ECO:0000313" key="3">
    <source>
        <dbReference type="Proteomes" id="UP000663842"/>
    </source>
</evidence>
<feature type="region of interest" description="Disordered" evidence="1">
    <location>
        <begin position="1"/>
        <end position="34"/>
    </location>
</feature>
<evidence type="ECO:0000313" key="2">
    <source>
        <dbReference type="EMBL" id="CAF3887898.1"/>
    </source>
</evidence>
<feature type="compositionally biased region" description="Polar residues" evidence="1">
    <location>
        <begin position="9"/>
        <end position="29"/>
    </location>
</feature>
<sequence length="118" mass="13282">ITDTKSDLLSDSQAESSSGRISTETQQAIDNVDHRKSVKQLKNIRILPKQTLINKKIIQSINAQHNLQVDSAEKSQLNLIANSIQQFVPHSNIGREIKQQIYIKHRTISMSAILPTIK</sequence>
<dbReference type="EMBL" id="CAJOBF010000913">
    <property type="protein sequence ID" value="CAF3887898.1"/>
    <property type="molecule type" value="Genomic_DNA"/>
</dbReference>
<name>A0A819GRH3_9BILA</name>
<organism evidence="2 3">
    <name type="scientific">Rotaria magnacalcarata</name>
    <dbReference type="NCBI Taxonomy" id="392030"/>
    <lineage>
        <taxon>Eukaryota</taxon>
        <taxon>Metazoa</taxon>
        <taxon>Spiralia</taxon>
        <taxon>Gnathifera</taxon>
        <taxon>Rotifera</taxon>
        <taxon>Eurotatoria</taxon>
        <taxon>Bdelloidea</taxon>
        <taxon>Philodinida</taxon>
        <taxon>Philodinidae</taxon>
        <taxon>Rotaria</taxon>
    </lineage>
</organism>
<reference evidence="2" key="1">
    <citation type="submission" date="2021-02" db="EMBL/GenBank/DDBJ databases">
        <authorList>
            <person name="Nowell W R."/>
        </authorList>
    </citation>
    <scope>NUCLEOTIDE SEQUENCE</scope>
</reference>
<proteinExistence type="predicted"/>